<name>A0A6A4TM64_SCOMX</name>
<reference evidence="1 2" key="1">
    <citation type="submission" date="2019-06" db="EMBL/GenBank/DDBJ databases">
        <title>Draft genomes of female and male turbot (Scophthalmus maximus).</title>
        <authorList>
            <person name="Xu H."/>
            <person name="Xu X.-W."/>
            <person name="Shao C."/>
            <person name="Chen S."/>
        </authorList>
    </citation>
    <scope>NUCLEOTIDE SEQUENCE [LARGE SCALE GENOMIC DNA]</scope>
    <source>
        <strain evidence="1">Ysfricsl-2016a</strain>
        <tissue evidence="1">Blood</tissue>
    </source>
</reference>
<dbReference type="InterPro" id="IPR004244">
    <property type="entry name" value="Transposase_22"/>
</dbReference>
<dbReference type="PANTHER" id="PTHR11505">
    <property type="entry name" value="L1 TRANSPOSABLE ELEMENT-RELATED"/>
    <property type="match status" value="1"/>
</dbReference>
<proteinExistence type="predicted"/>
<dbReference type="EMBL" id="VEVO01000003">
    <property type="protein sequence ID" value="KAF0044720.1"/>
    <property type="molecule type" value="Genomic_DNA"/>
</dbReference>
<comment type="caution">
    <text evidence="1">The sequence shown here is derived from an EMBL/GenBank/DDBJ whole genome shotgun (WGS) entry which is preliminary data.</text>
</comment>
<dbReference type="Gene3D" id="3.30.250.20">
    <property type="entry name" value="L1 transposable element, C-terminal domain"/>
    <property type="match status" value="1"/>
</dbReference>
<dbReference type="AlphaFoldDB" id="A0A6A4TM64"/>
<dbReference type="InterPro" id="IPR042566">
    <property type="entry name" value="L1_C"/>
</dbReference>
<gene>
    <name evidence="1" type="ORF">F2P81_003878</name>
</gene>
<sequence>MNFVPSLLVSGCLSPGLFGESLLRLLDPPDWTGLSLSPAPLWFVCSADRLFWFRSPCSPDYVSCLSPNGTLWLYPELLNNFLIPPSVNQAANANKPNLKLVPRAILVKFRWLTDRDRVMKAARKYKSLQLEENRVMFFPDLSAEIQQQRRMFDGVKAQLQNLDIEFGLQFPAKMRIYHRGKPRTFLTPADVEAFIQKIENSLSLNGTMTHTAKKLSRINPYNPLTVMHGFILQSLNLKDSFCVLACILDRQLSSIWASYMTPRLKKKDREDLIAATQQMQDYLANAGCLCPLRKIDDKEQLVRDLLMFQVVHGDEARFQRLFLSFEIVRIKLMNEQVFILPTRNPVAGGTRRYRPAELGVTGRARGYRPA</sequence>
<accession>A0A6A4TM64</accession>
<evidence type="ECO:0000313" key="2">
    <source>
        <dbReference type="Proteomes" id="UP000438429"/>
    </source>
</evidence>
<evidence type="ECO:0000313" key="1">
    <source>
        <dbReference type="EMBL" id="KAF0044720.1"/>
    </source>
</evidence>
<protein>
    <submittedName>
        <fullName evidence="1">Uncharacterized protein</fullName>
    </submittedName>
</protein>
<dbReference type="Proteomes" id="UP000438429">
    <property type="component" value="Unassembled WGS sequence"/>
</dbReference>
<organism evidence="1 2">
    <name type="scientific">Scophthalmus maximus</name>
    <name type="common">Turbot</name>
    <name type="synonym">Psetta maxima</name>
    <dbReference type="NCBI Taxonomy" id="52904"/>
    <lineage>
        <taxon>Eukaryota</taxon>
        <taxon>Metazoa</taxon>
        <taxon>Chordata</taxon>
        <taxon>Craniata</taxon>
        <taxon>Vertebrata</taxon>
        <taxon>Euteleostomi</taxon>
        <taxon>Actinopterygii</taxon>
        <taxon>Neopterygii</taxon>
        <taxon>Teleostei</taxon>
        <taxon>Neoteleostei</taxon>
        <taxon>Acanthomorphata</taxon>
        <taxon>Carangaria</taxon>
        <taxon>Pleuronectiformes</taxon>
        <taxon>Pleuronectoidei</taxon>
        <taxon>Scophthalmidae</taxon>
        <taxon>Scophthalmus</taxon>
    </lineage>
</organism>